<feature type="transmembrane region" description="Helical" evidence="1">
    <location>
        <begin position="125"/>
        <end position="151"/>
    </location>
</feature>
<dbReference type="AlphaFoldDB" id="X5DXG4"/>
<protein>
    <submittedName>
        <fullName evidence="2">Putative membrane protein</fullName>
    </submittedName>
</protein>
<accession>X5DXG4</accession>
<evidence type="ECO:0000313" key="3">
    <source>
        <dbReference type="Proteomes" id="UP000023703"/>
    </source>
</evidence>
<dbReference type="OrthoDB" id="3294220at2"/>
<gene>
    <name evidence="2" type="ORF">CGLY_14185</name>
</gene>
<feature type="transmembrane region" description="Helical" evidence="1">
    <location>
        <begin position="70"/>
        <end position="91"/>
    </location>
</feature>
<name>X5DXG4_9CORY</name>
<dbReference type="HOGENOM" id="CLU_051674_4_0_11"/>
<proteinExistence type="predicted"/>
<dbReference type="RefSeq" id="WP_038550283.1">
    <property type="nucleotide sequence ID" value="NZ_CP006842.1"/>
</dbReference>
<feature type="transmembrane region" description="Helical" evidence="1">
    <location>
        <begin position="196"/>
        <end position="215"/>
    </location>
</feature>
<reference evidence="2 3" key="1">
    <citation type="journal article" date="2015" name="Int. J. Syst. Evol. Microbiol.">
        <title>Revisiting Corynebacterium glyciniphilum (ex Kubota et al., 1972) sp. nov., nom. rev., isolated from putrefied banana.</title>
        <authorList>
            <person name="Al-Dilaimi A."/>
            <person name="Bednarz H."/>
            <person name="Lomker A."/>
            <person name="Niehaus K."/>
            <person name="Kalinowski J."/>
            <person name="Ruckert C."/>
        </authorList>
    </citation>
    <scope>NUCLEOTIDE SEQUENCE [LARGE SCALE GENOMIC DNA]</scope>
    <source>
        <strain evidence="2">AJ 3170</strain>
    </source>
</reference>
<feature type="transmembrane region" description="Helical" evidence="1">
    <location>
        <begin position="171"/>
        <end position="189"/>
    </location>
</feature>
<keyword evidence="3" id="KW-1185">Reference proteome</keyword>
<feature type="transmembrane region" description="Helical" evidence="1">
    <location>
        <begin position="243"/>
        <end position="264"/>
    </location>
</feature>
<feature type="transmembrane region" description="Helical" evidence="1">
    <location>
        <begin position="24"/>
        <end position="50"/>
    </location>
</feature>
<dbReference type="EMBL" id="CP006842">
    <property type="protein sequence ID" value="AHW65277.1"/>
    <property type="molecule type" value="Genomic_DNA"/>
</dbReference>
<sequence length="269" mass="27088">MTGVNNIVGTVGAELHKAATLPAVWAGAAVTVVGSVALAVLNAVSVRGAVDSGQSDLISGSSPTSPFESGFTAVPITGVLGALVIGVVVIGSEYTADRAESGGGRQIATTLLSSPHRVTLLVAKILSVLALVIATAVVTIPLSVGAAWVATGSVAEESVSLSDALLRSGGATLYWACMGLIAFAVTVLTRSGVIPLVVFIANSSLVSVTFLLSQVTEVANWLPDMAGRNLFGIDGADGGLDPLPGAVVMLVWTLVLLVIASVVFERRDG</sequence>
<keyword evidence="1" id="KW-0812">Transmembrane</keyword>
<organism evidence="2 3">
    <name type="scientific">Corynebacterium glyciniphilum AJ 3170</name>
    <dbReference type="NCBI Taxonomy" id="1404245"/>
    <lineage>
        <taxon>Bacteria</taxon>
        <taxon>Bacillati</taxon>
        <taxon>Actinomycetota</taxon>
        <taxon>Actinomycetes</taxon>
        <taxon>Mycobacteriales</taxon>
        <taxon>Corynebacteriaceae</taxon>
        <taxon>Corynebacterium</taxon>
    </lineage>
</organism>
<dbReference type="Proteomes" id="UP000023703">
    <property type="component" value="Chromosome"/>
</dbReference>
<evidence type="ECO:0000256" key="1">
    <source>
        <dbReference type="SAM" id="Phobius"/>
    </source>
</evidence>
<dbReference type="KEGG" id="cgy:CGLY_14185"/>
<keyword evidence="1" id="KW-0472">Membrane</keyword>
<dbReference type="STRING" id="1404245.CGLY_14185"/>
<dbReference type="eggNOG" id="ENOG50324YP">
    <property type="taxonomic scope" value="Bacteria"/>
</dbReference>
<evidence type="ECO:0000313" key="2">
    <source>
        <dbReference type="EMBL" id="AHW65277.1"/>
    </source>
</evidence>
<keyword evidence="1" id="KW-1133">Transmembrane helix</keyword>